<name>F4MYS4_YEREN</name>
<dbReference type="EMBL" id="FR718558">
    <property type="protein sequence ID" value="CBX70982.1"/>
    <property type="molecule type" value="Genomic_DNA"/>
</dbReference>
<organism evidence="1">
    <name type="scientific">Yersinia enterocolitica W22703</name>
    <dbReference type="NCBI Taxonomy" id="913028"/>
    <lineage>
        <taxon>Bacteria</taxon>
        <taxon>Pseudomonadati</taxon>
        <taxon>Pseudomonadota</taxon>
        <taxon>Gammaproteobacteria</taxon>
        <taxon>Enterobacterales</taxon>
        <taxon>Yersiniaceae</taxon>
        <taxon>Yersinia</taxon>
    </lineage>
</organism>
<dbReference type="AlphaFoldDB" id="F4MYS4"/>
<accession>F4MYS4</accession>
<reference evidence="1" key="1">
    <citation type="journal article" date="2011" name="BMC Genomics">
        <title>Shotgun sequencing of Yersinia enterocolitica strain W22703 (biotype 2, serotype O:9): genomic evidence for oscillation between invertebrates and mammals.</title>
        <authorList>
            <person name="Fuchs T.M."/>
            <person name="Brandt K."/>
            <person name="Starke M."/>
            <person name="Rattei T."/>
        </authorList>
    </citation>
    <scope>NUCLEOTIDE SEQUENCE</scope>
</reference>
<evidence type="ECO:0000313" key="1">
    <source>
        <dbReference type="EMBL" id="CBX70982.1"/>
    </source>
</evidence>
<proteinExistence type="predicted"/>
<feature type="non-terminal residue" evidence="1">
    <location>
        <position position="1"/>
    </location>
</feature>
<gene>
    <name evidence="1" type="ORF">YEW_BW08080</name>
</gene>
<sequence>LFIILNPGGCDLKRAAGCLADLWVTLGGMNSFLPVIKTVPLGIAVALEFTGRWQSLCYLRVVQLILSG</sequence>
<protein>
    <submittedName>
        <fullName evidence="1">Uncharacterized protein</fullName>
    </submittedName>
</protein>